<dbReference type="PROSITE" id="PS51379">
    <property type="entry name" value="4FE4S_FER_2"/>
    <property type="match status" value="2"/>
</dbReference>
<dbReference type="InterPro" id="IPR017896">
    <property type="entry name" value="4Fe4S_Fe-S-bd"/>
</dbReference>
<keyword evidence="3" id="KW-0411">Iron-sulfur</keyword>
<dbReference type="PANTHER" id="PTHR43578">
    <property type="entry name" value="NADH-QUINONE OXIDOREDUCTASE SUBUNIT F"/>
    <property type="match status" value="1"/>
</dbReference>
<organism evidence="5">
    <name type="scientific">bioreactor metagenome</name>
    <dbReference type="NCBI Taxonomy" id="1076179"/>
    <lineage>
        <taxon>unclassified sequences</taxon>
        <taxon>metagenomes</taxon>
        <taxon>ecological metagenomes</taxon>
    </lineage>
</organism>
<dbReference type="AlphaFoldDB" id="A0A645J2L9"/>
<evidence type="ECO:0000259" key="4">
    <source>
        <dbReference type="PROSITE" id="PS51379"/>
    </source>
</evidence>
<protein>
    <submittedName>
        <fullName evidence="5">NADP-reducing hydrogenase subunit HndC</fullName>
        <ecNumber evidence="5">1.12.1.3</ecNumber>
    </submittedName>
</protein>
<name>A0A645J2L9_9ZZZZ</name>
<dbReference type="GO" id="GO:0046872">
    <property type="term" value="F:metal ion binding"/>
    <property type="evidence" value="ECO:0007669"/>
    <property type="project" value="UniProtKB-KW"/>
</dbReference>
<dbReference type="Gene3D" id="3.30.70.20">
    <property type="match status" value="1"/>
</dbReference>
<dbReference type="InterPro" id="IPR019575">
    <property type="entry name" value="Nuop51_4Fe4S-bd"/>
</dbReference>
<keyword evidence="5" id="KW-0560">Oxidoreductase</keyword>
<evidence type="ECO:0000256" key="1">
    <source>
        <dbReference type="ARBA" id="ARBA00022723"/>
    </source>
</evidence>
<dbReference type="GO" id="GO:0051539">
    <property type="term" value="F:4 iron, 4 sulfur cluster binding"/>
    <property type="evidence" value="ECO:0007669"/>
    <property type="project" value="InterPro"/>
</dbReference>
<dbReference type="Pfam" id="PF10589">
    <property type="entry name" value="NADH_4Fe-4S"/>
    <property type="match status" value="1"/>
</dbReference>
<reference evidence="5" key="1">
    <citation type="submission" date="2019-08" db="EMBL/GenBank/DDBJ databases">
        <authorList>
            <person name="Kucharzyk K."/>
            <person name="Murdoch R.W."/>
            <person name="Higgins S."/>
            <person name="Loffler F."/>
        </authorList>
    </citation>
    <scope>NUCLEOTIDE SEQUENCE</scope>
</reference>
<dbReference type="InterPro" id="IPR037207">
    <property type="entry name" value="Nuop51_4Fe4S-bd_sf"/>
</dbReference>
<dbReference type="Pfam" id="PF00037">
    <property type="entry name" value="Fer4"/>
    <property type="match status" value="2"/>
</dbReference>
<evidence type="ECO:0000313" key="5">
    <source>
        <dbReference type="EMBL" id="MPN57938.1"/>
    </source>
</evidence>
<proteinExistence type="predicted"/>
<feature type="domain" description="4Fe-4S ferredoxin-type" evidence="4">
    <location>
        <begin position="73"/>
        <end position="103"/>
    </location>
</feature>
<sequence length="130" mass="14638">MLEILDRITKGNGQTDDIDKLHRLGMSIQKTALCGLGQTAPNPVLSAIKNFREEFEIHINEKRCPTLKCKDLISYSIDEERCTGCTLCARRCPVLAISGLNKKPHFIHQQLCIKCGDCYTACKFNAIIRK</sequence>
<keyword evidence="2" id="KW-0408">Iron</keyword>
<dbReference type="EC" id="1.12.1.3" evidence="5"/>
<dbReference type="SUPFAM" id="SSF54862">
    <property type="entry name" value="4Fe-4S ferredoxins"/>
    <property type="match status" value="1"/>
</dbReference>
<gene>
    <name evidence="5" type="primary">hndC_45</name>
    <name evidence="5" type="ORF">SDC9_205634</name>
</gene>
<evidence type="ECO:0000256" key="3">
    <source>
        <dbReference type="ARBA" id="ARBA00023014"/>
    </source>
</evidence>
<keyword evidence="1" id="KW-0479">Metal-binding</keyword>
<dbReference type="EMBL" id="VSSQ01130102">
    <property type="protein sequence ID" value="MPN57938.1"/>
    <property type="molecule type" value="Genomic_DNA"/>
</dbReference>
<accession>A0A645J2L9</accession>
<dbReference type="PANTHER" id="PTHR43578:SF3">
    <property type="entry name" value="NADH-QUINONE OXIDOREDUCTASE SUBUNIT F"/>
    <property type="match status" value="1"/>
</dbReference>
<feature type="domain" description="4Fe-4S ferredoxin-type" evidence="4">
    <location>
        <begin position="107"/>
        <end position="130"/>
    </location>
</feature>
<comment type="caution">
    <text evidence="5">The sequence shown here is derived from an EMBL/GenBank/DDBJ whole genome shotgun (WGS) entry which is preliminary data.</text>
</comment>
<dbReference type="InterPro" id="IPR017900">
    <property type="entry name" value="4Fe4S_Fe_S_CS"/>
</dbReference>
<evidence type="ECO:0000256" key="2">
    <source>
        <dbReference type="ARBA" id="ARBA00023004"/>
    </source>
</evidence>
<dbReference type="Gene3D" id="1.20.1440.230">
    <property type="entry name" value="NADH-ubiquinone oxidoreductase 51kDa subunit, iron-sulphur binding domain"/>
    <property type="match status" value="1"/>
</dbReference>
<dbReference type="PROSITE" id="PS00198">
    <property type="entry name" value="4FE4S_FER_1"/>
    <property type="match status" value="1"/>
</dbReference>
<dbReference type="GO" id="GO:0050583">
    <property type="term" value="F:hydrogen dehydrogenase (NADP+) activity"/>
    <property type="evidence" value="ECO:0007669"/>
    <property type="project" value="UniProtKB-EC"/>
</dbReference>